<dbReference type="PROSITE" id="PS00452">
    <property type="entry name" value="GUANYLATE_CYCLASE_1"/>
    <property type="match status" value="1"/>
</dbReference>
<dbReference type="EMBL" id="JAMXFF010000012">
    <property type="protein sequence ID" value="MCT7966607.1"/>
    <property type="molecule type" value="Genomic_DNA"/>
</dbReference>
<protein>
    <submittedName>
        <fullName evidence="11">Response regulator</fullName>
    </submittedName>
</protein>
<evidence type="ECO:0000256" key="3">
    <source>
        <dbReference type="ARBA" id="ARBA00022741"/>
    </source>
</evidence>
<feature type="modified residue" description="4-aspartylphosphate" evidence="7">
    <location>
        <position position="61"/>
    </location>
</feature>
<evidence type="ECO:0000256" key="6">
    <source>
        <dbReference type="ARBA" id="ARBA00023239"/>
    </source>
</evidence>
<keyword evidence="5" id="KW-0472">Membrane</keyword>
<dbReference type="SMART" id="SM00044">
    <property type="entry name" value="CYCc"/>
    <property type="match status" value="1"/>
</dbReference>
<dbReference type="Proteomes" id="UP001525890">
    <property type="component" value="Unassembled WGS sequence"/>
</dbReference>
<dbReference type="SUPFAM" id="SSF55073">
    <property type="entry name" value="Nucleotide cyclase"/>
    <property type="match status" value="1"/>
</dbReference>
<dbReference type="InterPro" id="IPR011006">
    <property type="entry name" value="CheY-like_superfamily"/>
</dbReference>
<keyword evidence="6 8" id="KW-0456">Lyase</keyword>
<evidence type="ECO:0000256" key="2">
    <source>
        <dbReference type="ARBA" id="ARBA00022692"/>
    </source>
</evidence>
<dbReference type="PANTHER" id="PTHR11920">
    <property type="entry name" value="GUANYLYL CYCLASE"/>
    <property type="match status" value="1"/>
</dbReference>
<dbReference type="PROSITE" id="PS50110">
    <property type="entry name" value="RESPONSE_REGULATORY"/>
    <property type="match status" value="1"/>
</dbReference>
<evidence type="ECO:0000256" key="5">
    <source>
        <dbReference type="ARBA" id="ARBA00023136"/>
    </source>
</evidence>
<dbReference type="Gene3D" id="3.40.50.2300">
    <property type="match status" value="1"/>
</dbReference>
<accession>A0ABT2MT42</accession>
<reference evidence="11 12" key="1">
    <citation type="journal article" date="2022" name="Front. Microbiol.">
        <title>High genomic differentiation and limited gene flow indicate recent cryptic speciation within the genus Laspinema (cyanobacteria).</title>
        <authorList>
            <person name="Stanojkovic A."/>
            <person name="Skoupy S."/>
            <person name="Skaloud P."/>
            <person name="Dvorak P."/>
        </authorList>
    </citation>
    <scope>NUCLEOTIDE SEQUENCE [LARGE SCALE GENOMIC DNA]</scope>
    <source>
        <strain evidence="11 12">D2a</strain>
    </source>
</reference>
<dbReference type="InterPro" id="IPR001054">
    <property type="entry name" value="A/G_cyclase"/>
</dbReference>
<dbReference type="PROSITE" id="PS50125">
    <property type="entry name" value="GUANYLATE_CYCLASE_2"/>
    <property type="match status" value="1"/>
</dbReference>
<dbReference type="PANTHER" id="PTHR11920:SF335">
    <property type="entry name" value="GUANYLATE CYCLASE"/>
    <property type="match status" value="1"/>
</dbReference>
<dbReference type="SMART" id="SM00448">
    <property type="entry name" value="REC"/>
    <property type="match status" value="1"/>
</dbReference>
<evidence type="ECO:0000313" key="11">
    <source>
        <dbReference type="EMBL" id="MCT7966607.1"/>
    </source>
</evidence>
<dbReference type="RefSeq" id="WP_368006243.1">
    <property type="nucleotide sequence ID" value="NZ_JAMXFF010000012.1"/>
</dbReference>
<organism evidence="11 12">
    <name type="scientific">Laspinema palackyanum D2a</name>
    <dbReference type="NCBI Taxonomy" id="2953684"/>
    <lineage>
        <taxon>Bacteria</taxon>
        <taxon>Bacillati</taxon>
        <taxon>Cyanobacteriota</taxon>
        <taxon>Cyanophyceae</taxon>
        <taxon>Oscillatoriophycideae</taxon>
        <taxon>Oscillatoriales</taxon>
        <taxon>Laspinemataceae</taxon>
        <taxon>Laspinema</taxon>
        <taxon>Laspinema palackyanum</taxon>
    </lineage>
</organism>
<evidence type="ECO:0000259" key="10">
    <source>
        <dbReference type="PROSITE" id="PS50125"/>
    </source>
</evidence>
<evidence type="ECO:0000313" key="12">
    <source>
        <dbReference type="Proteomes" id="UP001525890"/>
    </source>
</evidence>
<dbReference type="Pfam" id="PF00072">
    <property type="entry name" value="Response_reg"/>
    <property type="match status" value="1"/>
</dbReference>
<comment type="caution">
    <text evidence="11">The sequence shown here is derived from an EMBL/GenBank/DDBJ whole genome shotgun (WGS) entry which is preliminary data.</text>
</comment>
<dbReference type="InterPro" id="IPR001789">
    <property type="entry name" value="Sig_transdc_resp-reg_receiver"/>
</dbReference>
<dbReference type="Gene3D" id="3.30.70.1230">
    <property type="entry name" value="Nucleotide cyclase"/>
    <property type="match status" value="1"/>
</dbReference>
<gene>
    <name evidence="11" type="ORF">NG799_09710</name>
</gene>
<dbReference type="InterPro" id="IPR050401">
    <property type="entry name" value="Cyclic_nucleotide_synthase"/>
</dbReference>
<evidence type="ECO:0000256" key="8">
    <source>
        <dbReference type="RuleBase" id="RU000405"/>
    </source>
</evidence>
<evidence type="ECO:0000256" key="4">
    <source>
        <dbReference type="ARBA" id="ARBA00022989"/>
    </source>
</evidence>
<feature type="domain" description="Guanylate cyclase" evidence="10">
    <location>
        <begin position="182"/>
        <end position="309"/>
    </location>
</feature>
<dbReference type="CDD" id="cd19920">
    <property type="entry name" value="REC_PA4781-like"/>
    <property type="match status" value="1"/>
</dbReference>
<comment type="subcellular location">
    <subcellularLocation>
        <location evidence="1">Membrane</location>
    </subcellularLocation>
</comment>
<keyword evidence="7" id="KW-0597">Phosphoprotein</keyword>
<dbReference type="Pfam" id="PF00211">
    <property type="entry name" value="Guanylate_cyc"/>
    <property type="match status" value="1"/>
</dbReference>
<comment type="similarity">
    <text evidence="8">Belongs to the adenylyl cyclase class-4/guanylyl cyclase family.</text>
</comment>
<name>A0ABT2MT42_9CYAN</name>
<keyword evidence="12" id="KW-1185">Reference proteome</keyword>
<keyword evidence="4" id="KW-1133">Transmembrane helix</keyword>
<sequence length="357" mass="39553">MTSQPIHEPNCKILVVDDTLDNVNLLSKMLTDSGYKVRKALNGQMALMGVQASPPDLILLDINMPDINGYEVCEQLKSQEKTRDIPVIFLSALDDVLDKVKAFKVGGVDYITKPFQFEEVLARVENHLKIFRLQQELEEQNALLRLEREKSDRLLLNILPKAIAAQLKESSSAIAEQFDEASILFADIVGFTPLSAQMSASELVALLNQIFSQFDELATQHGLEKIKTIGDSYMVVGGVPIPQENHAEAIAQMALDMQQAIGQFQTQTGEPFQIRCGIATGPVVAGVIGTTKFIYDLWGDAVNIASRMESQGLPGQIQVTDETYQRLKSNYLFRERGTVSIRGKGEMVTYWLTGKAS</sequence>
<evidence type="ECO:0000256" key="7">
    <source>
        <dbReference type="PROSITE-ProRule" id="PRU00169"/>
    </source>
</evidence>
<dbReference type="CDD" id="cd07302">
    <property type="entry name" value="CHD"/>
    <property type="match status" value="1"/>
</dbReference>
<dbReference type="InterPro" id="IPR029787">
    <property type="entry name" value="Nucleotide_cyclase"/>
</dbReference>
<evidence type="ECO:0000256" key="1">
    <source>
        <dbReference type="ARBA" id="ARBA00004370"/>
    </source>
</evidence>
<dbReference type="SUPFAM" id="SSF52172">
    <property type="entry name" value="CheY-like"/>
    <property type="match status" value="1"/>
</dbReference>
<proteinExistence type="inferred from homology"/>
<dbReference type="InterPro" id="IPR018297">
    <property type="entry name" value="A/G_cyclase_CS"/>
</dbReference>
<keyword evidence="2" id="KW-0812">Transmembrane</keyword>
<evidence type="ECO:0000259" key="9">
    <source>
        <dbReference type="PROSITE" id="PS50110"/>
    </source>
</evidence>
<keyword evidence="3" id="KW-0547">Nucleotide-binding</keyword>
<feature type="domain" description="Response regulatory" evidence="9">
    <location>
        <begin position="12"/>
        <end position="128"/>
    </location>
</feature>